<sequence length="604" mass="70000">MERAITKRISNILRLDREINLASFKEDKMLLIKVIMKLYEVPAIKGIKHGFGCRKDEEQKNVTIALEFLKALKTDVPGINKNDILEANSKLIDLLYCMLIHYMRKMLPETNCSDPIMDFQNWINESIGGKYKILNFDSDWRNGKALGALLDSFDVSNQWRNFKITEKVQNVTDLMETAEAKLGIEKLIQAGEMSSDNSENGMIIIYLSQFLEITRPQVKEHDRKSSVLVVDHHLLKYKSEPFNSHTDEGILKEKARSKSEFKKTDLELDTIQLNQCLRKQDFWEQMDKYHVDYHPSLKSLMTETDLELGNILTGGFRAVYEATYISSKEEQHVAAKFPRSKDLKTIRDFLREAYLLHNCKHKNLIPLLQLTFYKDSPSMLFPIYKNRDLSTYLMNNKKTPEQTLLKFAIEVTEGLKYITDTGHIYRNLRARGCLLSNELTVVLSEFEFTRDILSDSYEVKGGCNLQWRWQALEVLRSERKFTKETDVMYLMMPWLTHGCALHLKMNTSGSFSPVSASSPQFLPFLPGRKWTLGVVLYEIYSKGKTPYADYTGSDELCQALTLGIRLDKPQSCPNNIYELMRRCWDEEPGLRPSVDEILTELKEM</sequence>
<dbReference type="InterPro" id="IPR001715">
    <property type="entry name" value="CH_dom"/>
</dbReference>
<dbReference type="PANTHER" id="PTHR24416">
    <property type="entry name" value="TYROSINE-PROTEIN KINASE RECEPTOR"/>
    <property type="match status" value="1"/>
</dbReference>
<dbReference type="EMBL" id="JAODUP010000202">
    <property type="protein sequence ID" value="KAK2156923.1"/>
    <property type="molecule type" value="Genomic_DNA"/>
</dbReference>
<dbReference type="GO" id="GO:0004714">
    <property type="term" value="F:transmembrane receptor protein tyrosine kinase activity"/>
    <property type="evidence" value="ECO:0007669"/>
    <property type="project" value="TreeGrafter"/>
</dbReference>
<dbReference type="PROSITE" id="PS50021">
    <property type="entry name" value="CH"/>
    <property type="match status" value="1"/>
</dbReference>
<dbReference type="SUPFAM" id="SSF56112">
    <property type="entry name" value="Protein kinase-like (PK-like)"/>
    <property type="match status" value="1"/>
</dbReference>
<protein>
    <recommendedName>
        <fullName evidence="5">Protein kinase domain-containing protein</fullName>
    </recommendedName>
</protein>
<dbReference type="InterPro" id="IPR050122">
    <property type="entry name" value="RTK"/>
</dbReference>
<dbReference type="AlphaFoldDB" id="A0AAD9N668"/>
<comment type="caution">
    <text evidence="3">The sequence shown here is derived from an EMBL/GenBank/DDBJ whole genome shotgun (WGS) entry which is preliminary data.</text>
</comment>
<dbReference type="Gene3D" id="1.10.510.10">
    <property type="entry name" value="Transferase(Phosphotransferase) domain 1"/>
    <property type="match status" value="2"/>
</dbReference>
<evidence type="ECO:0000313" key="3">
    <source>
        <dbReference type="EMBL" id="KAK2156923.1"/>
    </source>
</evidence>
<evidence type="ECO:0000313" key="4">
    <source>
        <dbReference type="Proteomes" id="UP001208570"/>
    </source>
</evidence>
<dbReference type="SMART" id="SM00033">
    <property type="entry name" value="CH"/>
    <property type="match status" value="2"/>
</dbReference>
<dbReference type="InterPro" id="IPR000719">
    <property type="entry name" value="Prot_kinase_dom"/>
</dbReference>
<gene>
    <name evidence="3" type="ORF">LSH36_202g07010</name>
</gene>
<dbReference type="Pfam" id="PF07714">
    <property type="entry name" value="PK_Tyr_Ser-Thr"/>
    <property type="match status" value="2"/>
</dbReference>
<dbReference type="Proteomes" id="UP001208570">
    <property type="component" value="Unassembled WGS sequence"/>
</dbReference>
<feature type="domain" description="Protein kinase" evidence="1">
    <location>
        <begin position="305"/>
        <end position="604"/>
    </location>
</feature>
<evidence type="ECO:0000259" key="2">
    <source>
        <dbReference type="PROSITE" id="PS50021"/>
    </source>
</evidence>
<dbReference type="Gene3D" id="1.10.418.10">
    <property type="entry name" value="Calponin-like domain"/>
    <property type="match status" value="2"/>
</dbReference>
<evidence type="ECO:0000259" key="1">
    <source>
        <dbReference type="PROSITE" id="PS50011"/>
    </source>
</evidence>
<dbReference type="GO" id="GO:0043235">
    <property type="term" value="C:receptor complex"/>
    <property type="evidence" value="ECO:0007669"/>
    <property type="project" value="TreeGrafter"/>
</dbReference>
<dbReference type="InterPro" id="IPR011009">
    <property type="entry name" value="Kinase-like_dom_sf"/>
</dbReference>
<dbReference type="InterPro" id="IPR001245">
    <property type="entry name" value="Ser-Thr/Tyr_kinase_cat_dom"/>
</dbReference>
<feature type="domain" description="Calponin-homology (CH)" evidence="2">
    <location>
        <begin position="113"/>
        <end position="215"/>
    </location>
</feature>
<proteinExistence type="predicted"/>
<dbReference type="GO" id="GO:0005524">
    <property type="term" value="F:ATP binding"/>
    <property type="evidence" value="ECO:0007669"/>
    <property type="project" value="InterPro"/>
</dbReference>
<keyword evidence="4" id="KW-1185">Reference proteome</keyword>
<accession>A0AAD9N668</accession>
<dbReference type="PROSITE" id="PS50011">
    <property type="entry name" value="PROTEIN_KINASE_DOM"/>
    <property type="match status" value="1"/>
</dbReference>
<dbReference type="SUPFAM" id="SSF47576">
    <property type="entry name" value="Calponin-homology domain, CH-domain"/>
    <property type="match status" value="1"/>
</dbReference>
<evidence type="ECO:0008006" key="5">
    <source>
        <dbReference type="Google" id="ProtNLM"/>
    </source>
</evidence>
<dbReference type="PANTHER" id="PTHR24416:SF617">
    <property type="entry name" value="RET ONCOGENE, ISOFORM A"/>
    <property type="match status" value="1"/>
</dbReference>
<reference evidence="3" key="1">
    <citation type="journal article" date="2023" name="Mol. Biol. Evol.">
        <title>Third-Generation Sequencing Reveals the Adaptive Role of the Epigenome in Three Deep-Sea Polychaetes.</title>
        <authorList>
            <person name="Perez M."/>
            <person name="Aroh O."/>
            <person name="Sun Y."/>
            <person name="Lan Y."/>
            <person name="Juniper S.K."/>
            <person name="Young C.R."/>
            <person name="Angers B."/>
            <person name="Qian P.Y."/>
        </authorList>
    </citation>
    <scope>NUCLEOTIDE SEQUENCE</scope>
    <source>
        <strain evidence="3">P08H-3</strain>
    </source>
</reference>
<dbReference type="Pfam" id="PF00307">
    <property type="entry name" value="CH"/>
    <property type="match status" value="1"/>
</dbReference>
<dbReference type="GO" id="GO:0007169">
    <property type="term" value="P:cell surface receptor protein tyrosine kinase signaling pathway"/>
    <property type="evidence" value="ECO:0007669"/>
    <property type="project" value="TreeGrafter"/>
</dbReference>
<dbReference type="InterPro" id="IPR036872">
    <property type="entry name" value="CH_dom_sf"/>
</dbReference>
<dbReference type="GO" id="GO:0005886">
    <property type="term" value="C:plasma membrane"/>
    <property type="evidence" value="ECO:0007669"/>
    <property type="project" value="TreeGrafter"/>
</dbReference>
<name>A0AAD9N668_9ANNE</name>
<organism evidence="3 4">
    <name type="scientific">Paralvinella palmiformis</name>
    <dbReference type="NCBI Taxonomy" id="53620"/>
    <lineage>
        <taxon>Eukaryota</taxon>
        <taxon>Metazoa</taxon>
        <taxon>Spiralia</taxon>
        <taxon>Lophotrochozoa</taxon>
        <taxon>Annelida</taxon>
        <taxon>Polychaeta</taxon>
        <taxon>Sedentaria</taxon>
        <taxon>Canalipalpata</taxon>
        <taxon>Terebellida</taxon>
        <taxon>Terebelliformia</taxon>
        <taxon>Alvinellidae</taxon>
        <taxon>Paralvinella</taxon>
    </lineage>
</organism>